<dbReference type="InterPro" id="IPR057240">
    <property type="entry name" value="ParB_dimer_C"/>
</dbReference>
<evidence type="ECO:0000256" key="1">
    <source>
        <dbReference type="ARBA" id="ARBA00004453"/>
    </source>
</evidence>
<evidence type="ECO:0000313" key="6">
    <source>
        <dbReference type="EMBL" id="TCT12257.1"/>
    </source>
</evidence>
<dbReference type="PANTHER" id="PTHR33375">
    <property type="entry name" value="CHROMOSOME-PARTITIONING PROTEIN PARB-RELATED"/>
    <property type="match status" value="1"/>
</dbReference>
<dbReference type="OrthoDB" id="9802051at2"/>
<dbReference type="GO" id="GO:0009295">
    <property type="term" value="C:nucleoid"/>
    <property type="evidence" value="ECO:0007669"/>
    <property type="project" value="UniProtKB-SubCell"/>
</dbReference>
<dbReference type="Gene3D" id="1.10.10.2830">
    <property type="match status" value="1"/>
</dbReference>
<dbReference type="Proteomes" id="UP000294902">
    <property type="component" value="Unassembled WGS sequence"/>
</dbReference>
<organism evidence="6 7">
    <name type="scientific">Natranaerovirga pectinivora</name>
    <dbReference type="NCBI Taxonomy" id="682400"/>
    <lineage>
        <taxon>Bacteria</taxon>
        <taxon>Bacillati</taxon>
        <taxon>Bacillota</taxon>
        <taxon>Clostridia</taxon>
        <taxon>Lachnospirales</taxon>
        <taxon>Natranaerovirgaceae</taxon>
        <taxon>Natranaerovirga</taxon>
    </lineage>
</organism>
<dbReference type="FunFam" id="1.10.10.2830:FF:000001">
    <property type="entry name" value="Chromosome partitioning protein ParB"/>
    <property type="match status" value="1"/>
</dbReference>
<dbReference type="NCBIfam" id="TIGR00180">
    <property type="entry name" value="parB_part"/>
    <property type="match status" value="1"/>
</dbReference>
<dbReference type="Pfam" id="PF02195">
    <property type="entry name" value="ParB_N"/>
    <property type="match status" value="1"/>
</dbReference>
<dbReference type="RefSeq" id="WP_132253788.1">
    <property type="nucleotide sequence ID" value="NZ_SMAL01000012.1"/>
</dbReference>
<dbReference type="SUPFAM" id="SSF110849">
    <property type="entry name" value="ParB/Sulfiredoxin"/>
    <property type="match status" value="1"/>
</dbReference>
<evidence type="ECO:0000256" key="4">
    <source>
        <dbReference type="ARBA" id="ARBA00023125"/>
    </source>
</evidence>
<feature type="domain" description="ParB-like N-terminal" evidence="5">
    <location>
        <begin position="34"/>
        <end position="123"/>
    </location>
</feature>
<evidence type="ECO:0000256" key="2">
    <source>
        <dbReference type="ARBA" id="ARBA00006295"/>
    </source>
</evidence>
<dbReference type="InterPro" id="IPR004437">
    <property type="entry name" value="ParB/RepB/Spo0J"/>
</dbReference>
<dbReference type="EMBL" id="SMAL01000012">
    <property type="protein sequence ID" value="TCT12257.1"/>
    <property type="molecule type" value="Genomic_DNA"/>
</dbReference>
<comment type="caution">
    <text evidence="6">The sequence shown here is derived from an EMBL/GenBank/DDBJ whole genome shotgun (WGS) entry which is preliminary data.</text>
</comment>
<dbReference type="InterPro" id="IPR050336">
    <property type="entry name" value="Chromosome_partition/occlusion"/>
</dbReference>
<keyword evidence="3" id="KW-0159">Chromosome partition</keyword>
<accession>A0A4R3MF01</accession>
<reference evidence="6 7" key="1">
    <citation type="submission" date="2019-03" db="EMBL/GenBank/DDBJ databases">
        <title>Genomic Encyclopedia of Type Strains, Phase IV (KMG-IV): sequencing the most valuable type-strain genomes for metagenomic binning, comparative biology and taxonomic classification.</title>
        <authorList>
            <person name="Goeker M."/>
        </authorList>
    </citation>
    <scope>NUCLEOTIDE SEQUENCE [LARGE SCALE GENOMIC DNA]</scope>
    <source>
        <strain evidence="6 7">DSM 24629</strain>
    </source>
</reference>
<dbReference type="CDD" id="cd16393">
    <property type="entry name" value="SPO0J_N"/>
    <property type="match status" value="1"/>
</dbReference>
<evidence type="ECO:0000259" key="5">
    <source>
        <dbReference type="SMART" id="SM00470"/>
    </source>
</evidence>
<dbReference type="GO" id="GO:0005694">
    <property type="term" value="C:chromosome"/>
    <property type="evidence" value="ECO:0007669"/>
    <property type="project" value="TreeGrafter"/>
</dbReference>
<dbReference type="SUPFAM" id="SSF109709">
    <property type="entry name" value="KorB DNA-binding domain-like"/>
    <property type="match status" value="1"/>
</dbReference>
<name>A0A4R3MF01_9FIRM</name>
<dbReference type="GO" id="GO:0003677">
    <property type="term" value="F:DNA binding"/>
    <property type="evidence" value="ECO:0007669"/>
    <property type="project" value="UniProtKB-KW"/>
</dbReference>
<dbReference type="AlphaFoldDB" id="A0A4R3MF01"/>
<dbReference type="InterPro" id="IPR003115">
    <property type="entry name" value="ParB_N"/>
</dbReference>
<proteinExistence type="inferred from homology"/>
<dbReference type="InterPro" id="IPR036086">
    <property type="entry name" value="ParB/Sulfiredoxin_sf"/>
</dbReference>
<sequence length="290" mass="33212">MASKKGLGKGLSALITENIKDVKEETNSLKEGVVVLNINNIEPNKEQPRKHFNEDALSELSDSIKQYGVIQPIIVQKKNDYYAIIAGERRWRASKLAGLKEVPVIIKDFSSQKILEISLIENIQREDLNPIEEAKAFQRLIKEFNLKQDDVAEKVSKSRSAIANSLRLLNLDHRVQEMVIDEMISSGHSRALLSLEDKDAQYRIANKIFDEKLSVRETEKLIKELLTPKKEKNTKTKTNPIYTDIEERLKEILGTKVKINNKNNKKGKIEIEYYSQEELENIIDILESNG</sequence>
<dbReference type="GO" id="GO:0007059">
    <property type="term" value="P:chromosome segregation"/>
    <property type="evidence" value="ECO:0007669"/>
    <property type="project" value="UniProtKB-KW"/>
</dbReference>
<evidence type="ECO:0000313" key="7">
    <source>
        <dbReference type="Proteomes" id="UP000294902"/>
    </source>
</evidence>
<dbReference type="SMART" id="SM00470">
    <property type="entry name" value="ParB"/>
    <property type="match status" value="1"/>
</dbReference>
<evidence type="ECO:0000256" key="3">
    <source>
        <dbReference type="ARBA" id="ARBA00022829"/>
    </source>
</evidence>
<protein>
    <submittedName>
        <fullName evidence="6">ParB family chromosome partitioning protein</fullName>
    </submittedName>
</protein>
<dbReference type="FunFam" id="3.90.1530.30:FF:000001">
    <property type="entry name" value="Chromosome partitioning protein ParB"/>
    <property type="match status" value="1"/>
</dbReference>
<keyword evidence="4" id="KW-0238">DNA-binding</keyword>
<dbReference type="GO" id="GO:0045881">
    <property type="term" value="P:positive regulation of sporulation resulting in formation of a cellular spore"/>
    <property type="evidence" value="ECO:0007669"/>
    <property type="project" value="TreeGrafter"/>
</dbReference>
<dbReference type="PANTHER" id="PTHR33375:SF1">
    <property type="entry name" value="CHROMOSOME-PARTITIONING PROTEIN PARB-RELATED"/>
    <property type="match status" value="1"/>
</dbReference>
<gene>
    <name evidence="6" type="ORF">EDC18_11228</name>
</gene>
<dbReference type="Gene3D" id="3.90.1530.30">
    <property type="match status" value="1"/>
</dbReference>
<comment type="similarity">
    <text evidence="2">Belongs to the ParB family.</text>
</comment>
<comment type="subcellular location">
    <subcellularLocation>
        <location evidence="1">Cytoplasm</location>
        <location evidence="1">Nucleoid</location>
    </subcellularLocation>
</comment>
<dbReference type="InterPro" id="IPR041468">
    <property type="entry name" value="HTH_ParB/Spo0J"/>
</dbReference>
<dbReference type="Pfam" id="PF23552">
    <property type="entry name" value="ParB_C"/>
    <property type="match status" value="1"/>
</dbReference>
<keyword evidence="7" id="KW-1185">Reference proteome</keyword>
<dbReference type="Pfam" id="PF17762">
    <property type="entry name" value="HTH_ParB"/>
    <property type="match status" value="1"/>
</dbReference>